<organism evidence="2 3">
    <name type="scientific">Streptomyces zingiberis</name>
    <dbReference type="NCBI Taxonomy" id="2053010"/>
    <lineage>
        <taxon>Bacteria</taxon>
        <taxon>Bacillati</taxon>
        <taxon>Actinomycetota</taxon>
        <taxon>Actinomycetes</taxon>
        <taxon>Kitasatosporales</taxon>
        <taxon>Streptomycetaceae</taxon>
        <taxon>Streptomyces</taxon>
    </lineage>
</organism>
<feature type="compositionally biased region" description="Basic and acidic residues" evidence="1">
    <location>
        <begin position="38"/>
        <end position="47"/>
    </location>
</feature>
<reference evidence="2 3" key="1">
    <citation type="submission" date="2020-03" db="EMBL/GenBank/DDBJ databases">
        <title>WGS of actinomycetes isolated from Thailand.</title>
        <authorList>
            <person name="Thawai C."/>
        </authorList>
    </citation>
    <scope>NUCLEOTIDE SEQUENCE [LARGE SCALE GENOMIC DNA]</scope>
    <source>
        <strain evidence="2 3">PLAI 1-29</strain>
    </source>
</reference>
<evidence type="ECO:0008006" key="4">
    <source>
        <dbReference type="Google" id="ProtNLM"/>
    </source>
</evidence>
<protein>
    <recommendedName>
        <fullName evidence="4">Lipoprotein CseA</fullName>
    </recommendedName>
</protein>
<evidence type="ECO:0000313" key="2">
    <source>
        <dbReference type="EMBL" id="NJQ03653.1"/>
    </source>
</evidence>
<evidence type="ECO:0000256" key="1">
    <source>
        <dbReference type="SAM" id="MobiDB-lite"/>
    </source>
</evidence>
<name>A0ABX1C2J2_9ACTN</name>
<keyword evidence="3" id="KW-1185">Reference proteome</keyword>
<proteinExistence type="predicted"/>
<feature type="region of interest" description="Disordered" evidence="1">
    <location>
        <begin position="1"/>
        <end position="48"/>
    </location>
</feature>
<dbReference type="Proteomes" id="UP000695264">
    <property type="component" value="Unassembled WGS sequence"/>
</dbReference>
<evidence type="ECO:0000313" key="3">
    <source>
        <dbReference type="Proteomes" id="UP000695264"/>
    </source>
</evidence>
<comment type="caution">
    <text evidence="2">The sequence shown here is derived from an EMBL/GenBank/DDBJ whole genome shotgun (WGS) entry which is preliminary data.</text>
</comment>
<feature type="region of interest" description="Disordered" evidence="1">
    <location>
        <begin position="179"/>
        <end position="200"/>
    </location>
</feature>
<accession>A0ABX1C2J2</accession>
<sequence>MLLAGCSVTGSGVREEGPARVAASTVAPTPAPSSPTPEKVDPVRLIKNDPSVDPSIRRALRPCAADDYPIDVSYGSLTGNSGPDVVINVLTCEDSFGVGSYVYRAENRPTRGAQTTGPMYRKIFADETGPVYAEISGEELEVTKQIYAEGDRVCCPSGEEVVTYRWRSGDFVERGRIHNDYSKSAGGGVAQDSPAPRPAE</sequence>
<feature type="compositionally biased region" description="Low complexity" evidence="1">
    <location>
        <begin position="19"/>
        <end position="28"/>
    </location>
</feature>
<gene>
    <name evidence="2" type="ORF">HCK00_24845</name>
</gene>
<dbReference type="EMBL" id="JAATEN010000028">
    <property type="protein sequence ID" value="NJQ03653.1"/>
    <property type="molecule type" value="Genomic_DNA"/>
</dbReference>